<evidence type="ECO:0000313" key="3">
    <source>
        <dbReference type="EMBL" id="TXD36369.1"/>
    </source>
</evidence>
<protein>
    <submittedName>
        <fullName evidence="3">AAA family ATPase</fullName>
    </submittedName>
</protein>
<feature type="compositionally biased region" description="Polar residues" evidence="1">
    <location>
        <begin position="27"/>
        <end position="37"/>
    </location>
</feature>
<dbReference type="InterPro" id="IPR011990">
    <property type="entry name" value="TPR-like_helical_dom_sf"/>
</dbReference>
<accession>A0A5C6XG32</accession>
<dbReference type="CDD" id="cd00009">
    <property type="entry name" value="AAA"/>
    <property type="match status" value="1"/>
</dbReference>
<dbReference type="PANTHER" id="PTHR47691:SF3">
    <property type="entry name" value="HTH-TYPE TRANSCRIPTIONAL REGULATOR RV0890C-RELATED"/>
    <property type="match status" value="1"/>
</dbReference>
<dbReference type="PANTHER" id="PTHR47691">
    <property type="entry name" value="REGULATOR-RELATED"/>
    <property type="match status" value="1"/>
</dbReference>
<dbReference type="InterPro" id="IPR027417">
    <property type="entry name" value="P-loop_NTPase"/>
</dbReference>
<dbReference type="AlphaFoldDB" id="A0A5C6XG32"/>
<evidence type="ECO:0000256" key="1">
    <source>
        <dbReference type="SAM" id="MobiDB-lite"/>
    </source>
</evidence>
<dbReference type="Proteomes" id="UP000321046">
    <property type="component" value="Unassembled WGS sequence"/>
</dbReference>
<feature type="region of interest" description="Disordered" evidence="1">
    <location>
        <begin position="1"/>
        <end position="37"/>
    </location>
</feature>
<dbReference type="Gene3D" id="3.40.50.300">
    <property type="entry name" value="P-loop containing nucleotide triphosphate hydrolases"/>
    <property type="match status" value="1"/>
</dbReference>
<dbReference type="OrthoDB" id="9812579at2"/>
<organism evidence="3 4">
    <name type="scientific">Lujinxingia vulgaris</name>
    <dbReference type="NCBI Taxonomy" id="2600176"/>
    <lineage>
        <taxon>Bacteria</taxon>
        <taxon>Deltaproteobacteria</taxon>
        <taxon>Bradymonadales</taxon>
        <taxon>Lujinxingiaceae</taxon>
        <taxon>Lujinxingia</taxon>
    </lineage>
</organism>
<dbReference type="Pfam" id="PF13401">
    <property type="entry name" value="AAA_22"/>
    <property type="match status" value="1"/>
</dbReference>
<sequence length="991" mass="109661">MAYDARSTFRTRCGDREQGRAAVTGAEMTTSSDTSRAPHTMIRARETEALVTMLQEPAARVAVYGPPGVGKSHLADRAAERWATSTEKTPAPVAWVDARAARPGASFFDALVHALGLAPVTEFEREGVLQQIAHVLRERGRLLLVIDDADRVASDVNALLRRVSDCAELRVVLTSRVVLPDAPVQAFQLSPLSPEDARALFVDAAQRARQGYDPQAVPEGVLDALLERLDHLPLAIVLAAARQTIVSTEGLLQRLEKRFQILRPAHGPGERSRRALGEAIGLSWELLDEVERRVLSQCAVFAGPFDLEAAEAIVHTGDEQAWVGDVLQSLVLKSLVETRHDEARGELSFRLLESIADYGREHVDAQLLEDASERHSDYYERLATELDGRVRGPQGERALHRLLMASTNLSAAVDRLCPHAPWRARRLLYAMLPTFEVRGLLGAYLERFESIRALHPELPMSAREALIRARILRTAGRLNSALEAVETSQSLIADHGDHADEVECRLECPSSAEVILERGLILADLGQMRESGEALLSVSETPGEPFVELNLEHERGRYQLNSARLGYFRDKADAEAMLNEAVQRLRVAYEASHQHTHIFYRARISVGWAVALHEQGKTGAALGVLREAIDAQQAHGYRTNVLNLTYYQALLNYYLGDMDRALAISAELDRGCAQMGLAVLRARNASSRATYAMAAGRVEEASELIDHAISLCDAHAQDYSALIADNQAVLCAWERGDTDAFPAISQRALARAERVGSQVHVGIISAYQLFYRVSQSPEDPKIVEARAQLPECIQPLSQAGELRRPSSYPRWIMLANTWQACLELHAAAWHLEQGDFHMLYDAMEKLETLKPRLKDPFVTVYMRHAFQLASATRRRFALPDERPEHMLRVSEGGDTVRLDDGEPIDLSSRAPLRRLLLALIERARAGEPSADMDAVIAAGWPGEHIEPRSAANRVYSTVRMLRNLGLGDVIVTDDVGYRVAEGVLIVEQVSD</sequence>
<comment type="caution">
    <text evidence="3">The sequence shown here is derived from an EMBL/GenBank/DDBJ whole genome shotgun (WGS) entry which is preliminary data.</text>
</comment>
<dbReference type="SUPFAM" id="SSF52540">
    <property type="entry name" value="P-loop containing nucleoside triphosphate hydrolases"/>
    <property type="match status" value="1"/>
</dbReference>
<dbReference type="Pfam" id="PF25872">
    <property type="entry name" value="HTH_77"/>
    <property type="match status" value="1"/>
</dbReference>
<evidence type="ECO:0000313" key="4">
    <source>
        <dbReference type="Proteomes" id="UP000321046"/>
    </source>
</evidence>
<gene>
    <name evidence="3" type="ORF">FRC96_09830</name>
</gene>
<dbReference type="SMART" id="SM00382">
    <property type="entry name" value="AAA"/>
    <property type="match status" value="1"/>
</dbReference>
<proteinExistence type="predicted"/>
<reference evidence="3 4" key="1">
    <citation type="submission" date="2019-08" db="EMBL/GenBank/DDBJ databases">
        <title>Bradymonadales sp. TMQ2.</title>
        <authorList>
            <person name="Liang Q."/>
        </authorList>
    </citation>
    <scope>NUCLEOTIDE SEQUENCE [LARGE SCALE GENOMIC DNA]</scope>
    <source>
        <strain evidence="3 4">TMQ2</strain>
    </source>
</reference>
<feature type="domain" description="AAA+ ATPase" evidence="2">
    <location>
        <begin position="57"/>
        <end position="265"/>
    </location>
</feature>
<dbReference type="InterPro" id="IPR003593">
    <property type="entry name" value="AAA+_ATPase"/>
</dbReference>
<dbReference type="Gene3D" id="1.25.40.10">
    <property type="entry name" value="Tetratricopeptide repeat domain"/>
    <property type="match status" value="1"/>
</dbReference>
<dbReference type="InterPro" id="IPR058852">
    <property type="entry name" value="HTH_77"/>
</dbReference>
<dbReference type="SUPFAM" id="SSF48452">
    <property type="entry name" value="TPR-like"/>
    <property type="match status" value="1"/>
</dbReference>
<name>A0A5C6XG32_9DELT</name>
<dbReference type="InterPro" id="IPR049945">
    <property type="entry name" value="AAA_22"/>
</dbReference>
<evidence type="ECO:0000259" key="2">
    <source>
        <dbReference type="SMART" id="SM00382"/>
    </source>
</evidence>
<dbReference type="GO" id="GO:0016887">
    <property type="term" value="F:ATP hydrolysis activity"/>
    <property type="evidence" value="ECO:0007669"/>
    <property type="project" value="InterPro"/>
</dbReference>
<dbReference type="EMBL" id="VOSL01000044">
    <property type="protein sequence ID" value="TXD36369.1"/>
    <property type="molecule type" value="Genomic_DNA"/>
</dbReference>